<dbReference type="STRING" id="29170.A0A368FMK8"/>
<keyword evidence="3" id="KW-1185">Reference proteome</keyword>
<feature type="compositionally biased region" description="Low complexity" evidence="1">
    <location>
        <begin position="181"/>
        <end position="232"/>
    </location>
</feature>
<feature type="compositionally biased region" description="Low complexity" evidence="1">
    <location>
        <begin position="254"/>
        <end position="276"/>
    </location>
</feature>
<evidence type="ECO:0000256" key="1">
    <source>
        <dbReference type="SAM" id="MobiDB-lite"/>
    </source>
</evidence>
<proteinExistence type="predicted"/>
<sequence length="328" mass="36048">MFFQNPPDVLNNIIVHIYLNAKEKQSHTTATSGPIKGLFGIGTSHGGPGSHTNPIVITKDFDRDTLEFIEEDKARQLVDEGPANIVEVKAMVSTPDRKIENTLNRAVNSELDRAIPMVMNRMQGPMPNMDNELRKELEQALVDELAKNLGETIDEMGSTPSEDDLGKLIEEGFNEINKEFTSTTTTTPPTYRTEETTLPATTTTTRTTTRAKTRPTTTSTTTTSTTTRETTTAHVDEMMKQSPFEQSPPPPPSETTTIRTPPPRTFRITTTTPQTSPATAAIPWWMTTRPAPATTEAPPPITTTRATTTTTSTTIQSTTQTPRLYTAP</sequence>
<protein>
    <submittedName>
        <fullName evidence="2">Uncharacterized protein</fullName>
    </submittedName>
</protein>
<dbReference type="EMBL" id="JOJR01001033">
    <property type="protein sequence ID" value="RCN32758.1"/>
    <property type="molecule type" value="Genomic_DNA"/>
</dbReference>
<comment type="caution">
    <text evidence="2">The sequence shown here is derived from an EMBL/GenBank/DDBJ whole genome shotgun (WGS) entry which is preliminary data.</text>
</comment>
<reference evidence="2 3" key="1">
    <citation type="submission" date="2014-10" db="EMBL/GenBank/DDBJ databases">
        <title>Draft genome of the hookworm Ancylostoma caninum.</title>
        <authorList>
            <person name="Mitreva M."/>
        </authorList>
    </citation>
    <scope>NUCLEOTIDE SEQUENCE [LARGE SCALE GENOMIC DNA]</scope>
    <source>
        <strain evidence="2 3">Baltimore</strain>
    </source>
</reference>
<evidence type="ECO:0000313" key="2">
    <source>
        <dbReference type="EMBL" id="RCN32758.1"/>
    </source>
</evidence>
<evidence type="ECO:0000313" key="3">
    <source>
        <dbReference type="Proteomes" id="UP000252519"/>
    </source>
</evidence>
<name>A0A368FMK8_ANCCA</name>
<feature type="non-terminal residue" evidence="2">
    <location>
        <position position="328"/>
    </location>
</feature>
<feature type="region of interest" description="Disordered" evidence="1">
    <location>
        <begin position="290"/>
        <end position="328"/>
    </location>
</feature>
<dbReference type="Proteomes" id="UP000252519">
    <property type="component" value="Unassembled WGS sequence"/>
</dbReference>
<feature type="compositionally biased region" description="Low complexity" evidence="1">
    <location>
        <begin position="290"/>
        <end position="322"/>
    </location>
</feature>
<organism evidence="2 3">
    <name type="scientific">Ancylostoma caninum</name>
    <name type="common">Dog hookworm</name>
    <dbReference type="NCBI Taxonomy" id="29170"/>
    <lineage>
        <taxon>Eukaryota</taxon>
        <taxon>Metazoa</taxon>
        <taxon>Ecdysozoa</taxon>
        <taxon>Nematoda</taxon>
        <taxon>Chromadorea</taxon>
        <taxon>Rhabditida</taxon>
        <taxon>Rhabditina</taxon>
        <taxon>Rhabditomorpha</taxon>
        <taxon>Strongyloidea</taxon>
        <taxon>Ancylostomatidae</taxon>
        <taxon>Ancylostomatinae</taxon>
        <taxon>Ancylostoma</taxon>
    </lineage>
</organism>
<feature type="region of interest" description="Disordered" evidence="1">
    <location>
        <begin position="181"/>
        <end position="276"/>
    </location>
</feature>
<gene>
    <name evidence="2" type="ORF">ANCCAN_21432</name>
</gene>
<dbReference type="AlphaFoldDB" id="A0A368FMK8"/>
<dbReference type="OrthoDB" id="5865496at2759"/>
<accession>A0A368FMK8</accession>